<dbReference type="RefSeq" id="WP_122936018.1">
    <property type="nucleotide sequence ID" value="NZ_JBHSNT010000008.1"/>
</dbReference>
<dbReference type="Proteomes" id="UP000275048">
    <property type="component" value="Unassembled WGS sequence"/>
</dbReference>
<comment type="caution">
    <text evidence="4">The sequence shown here is derived from an EMBL/GenBank/DDBJ whole genome shotgun (WGS) entry which is preliminary data.</text>
</comment>
<reference evidence="4 5" key="1">
    <citation type="submission" date="2018-10" db="EMBL/GenBank/DDBJ databases">
        <title>Isolation, diversity and antibacterial activity of antinobacteria from the wheat rhizosphere soil.</title>
        <authorList>
            <person name="Sun T."/>
        </authorList>
    </citation>
    <scope>NUCLEOTIDE SEQUENCE [LARGE SCALE GENOMIC DNA]</scope>
    <source>
        <strain evidence="4 5">SJ-23</strain>
    </source>
</reference>
<dbReference type="PANTHER" id="PTHR43877">
    <property type="entry name" value="AMINOALKYLPHOSPHONATE N-ACETYLTRANSFERASE-RELATED-RELATED"/>
    <property type="match status" value="1"/>
</dbReference>
<keyword evidence="1 4" id="KW-0808">Transferase</keyword>
<dbReference type="SUPFAM" id="SSF55729">
    <property type="entry name" value="Acyl-CoA N-acyltransferases (Nat)"/>
    <property type="match status" value="1"/>
</dbReference>
<evidence type="ECO:0000313" key="5">
    <source>
        <dbReference type="Proteomes" id="UP000275048"/>
    </source>
</evidence>
<keyword evidence="2" id="KW-0012">Acyltransferase</keyword>
<dbReference type="InterPro" id="IPR016181">
    <property type="entry name" value="Acyl_CoA_acyltransferase"/>
</dbReference>
<evidence type="ECO:0000313" key="4">
    <source>
        <dbReference type="EMBL" id="RNB51106.1"/>
    </source>
</evidence>
<dbReference type="PANTHER" id="PTHR43877:SF2">
    <property type="entry name" value="AMINOALKYLPHOSPHONATE N-ACETYLTRANSFERASE-RELATED"/>
    <property type="match status" value="1"/>
</dbReference>
<protein>
    <submittedName>
        <fullName evidence="4">GNAT family N-acetyltransferase</fullName>
    </submittedName>
</protein>
<sequence>MPSNEFTIRATRQDDWQAVRALRLEMLRDYPLAYGETLEHALTVDEAGWRLRAARGESATQTAIVAVEGERWIGAMGCYLPDTITGPMLVGVYVAPDRRGDDAGVTRALLAEIEHWAAAHGDTLRLEVHEANPRARRFYEKLGFTLTGRSRAYELEPGGLELEMIKPLR</sequence>
<accession>A0A3M8AIN7</accession>
<dbReference type="EMBL" id="RHHB01000005">
    <property type="protein sequence ID" value="RNB51106.1"/>
    <property type="molecule type" value="Genomic_DNA"/>
</dbReference>
<dbReference type="PROSITE" id="PS51186">
    <property type="entry name" value="GNAT"/>
    <property type="match status" value="1"/>
</dbReference>
<dbReference type="OrthoDB" id="9799092at2"/>
<dbReference type="GO" id="GO:0016747">
    <property type="term" value="F:acyltransferase activity, transferring groups other than amino-acyl groups"/>
    <property type="evidence" value="ECO:0007669"/>
    <property type="project" value="InterPro"/>
</dbReference>
<keyword evidence="5" id="KW-1185">Reference proteome</keyword>
<dbReference type="Pfam" id="PF00583">
    <property type="entry name" value="Acetyltransf_1"/>
    <property type="match status" value="1"/>
</dbReference>
<dbReference type="CDD" id="cd04301">
    <property type="entry name" value="NAT_SF"/>
    <property type="match status" value="1"/>
</dbReference>
<proteinExistence type="predicted"/>
<feature type="domain" description="N-acetyltransferase" evidence="3">
    <location>
        <begin position="6"/>
        <end position="169"/>
    </location>
</feature>
<dbReference type="InterPro" id="IPR000182">
    <property type="entry name" value="GNAT_dom"/>
</dbReference>
<gene>
    <name evidence="4" type="ORF">EDM22_05300</name>
</gene>
<name>A0A3M8AIN7_9MICO</name>
<evidence type="ECO:0000259" key="3">
    <source>
        <dbReference type="PROSITE" id="PS51186"/>
    </source>
</evidence>
<organism evidence="4 5">
    <name type="scientific">Agromyces tardus</name>
    <dbReference type="NCBI Taxonomy" id="2583849"/>
    <lineage>
        <taxon>Bacteria</taxon>
        <taxon>Bacillati</taxon>
        <taxon>Actinomycetota</taxon>
        <taxon>Actinomycetes</taxon>
        <taxon>Micrococcales</taxon>
        <taxon>Microbacteriaceae</taxon>
        <taxon>Agromyces</taxon>
    </lineage>
</organism>
<evidence type="ECO:0000256" key="1">
    <source>
        <dbReference type="ARBA" id="ARBA00022679"/>
    </source>
</evidence>
<evidence type="ECO:0000256" key="2">
    <source>
        <dbReference type="ARBA" id="ARBA00023315"/>
    </source>
</evidence>
<dbReference type="AlphaFoldDB" id="A0A3M8AIN7"/>
<dbReference type="InterPro" id="IPR050832">
    <property type="entry name" value="Bact_Acetyltransf"/>
</dbReference>
<dbReference type="Gene3D" id="3.40.630.30">
    <property type="match status" value="1"/>
</dbReference>